<evidence type="ECO:0000256" key="4">
    <source>
        <dbReference type="ARBA" id="ARBA00022617"/>
    </source>
</evidence>
<keyword evidence="7" id="KW-0560">Oxidoreductase</keyword>
<dbReference type="PANTHER" id="PTHR24291:SF194">
    <property type="entry name" value="CYTOCHROME P450 FAMILY"/>
    <property type="match status" value="1"/>
</dbReference>
<dbReference type="GO" id="GO:0004497">
    <property type="term" value="F:monooxygenase activity"/>
    <property type="evidence" value="ECO:0007669"/>
    <property type="project" value="UniProtKB-KW"/>
</dbReference>
<dbReference type="PRINTS" id="PR00465">
    <property type="entry name" value="EP450IV"/>
</dbReference>
<comment type="function">
    <text evidence="2">May be involved in the metabolism of insect hormones and in the breakdown of synthetic insecticides.</text>
</comment>
<dbReference type="PANTHER" id="PTHR24291">
    <property type="entry name" value="CYTOCHROME P450 FAMILY 4"/>
    <property type="match status" value="1"/>
</dbReference>
<keyword evidence="6" id="KW-0408">Iron</keyword>
<evidence type="ECO:0000256" key="2">
    <source>
        <dbReference type="ARBA" id="ARBA00003690"/>
    </source>
</evidence>
<evidence type="ECO:0000256" key="1">
    <source>
        <dbReference type="ARBA" id="ARBA00001971"/>
    </source>
</evidence>
<evidence type="ECO:0000256" key="5">
    <source>
        <dbReference type="ARBA" id="ARBA00022723"/>
    </source>
</evidence>
<comment type="similarity">
    <text evidence="3">Belongs to the cytochrome P450 family.</text>
</comment>
<dbReference type="InterPro" id="IPR002403">
    <property type="entry name" value="Cyt_P450_E_grp-IV"/>
</dbReference>
<dbReference type="GO" id="GO:0016705">
    <property type="term" value="F:oxidoreductase activity, acting on paired donors, with incorporation or reduction of molecular oxygen"/>
    <property type="evidence" value="ECO:0007669"/>
    <property type="project" value="InterPro"/>
</dbReference>
<evidence type="ECO:0008006" key="10">
    <source>
        <dbReference type="Google" id="ProtNLM"/>
    </source>
</evidence>
<dbReference type="GO" id="GO:0005506">
    <property type="term" value="F:iron ion binding"/>
    <property type="evidence" value="ECO:0007669"/>
    <property type="project" value="InterPro"/>
</dbReference>
<dbReference type="GO" id="GO:0020037">
    <property type="term" value="F:heme binding"/>
    <property type="evidence" value="ECO:0007669"/>
    <property type="project" value="InterPro"/>
</dbReference>
<dbReference type="EMBL" id="BTRK01000003">
    <property type="protein sequence ID" value="GMR39721.1"/>
    <property type="molecule type" value="Genomic_DNA"/>
</dbReference>
<evidence type="ECO:0000256" key="6">
    <source>
        <dbReference type="ARBA" id="ARBA00023004"/>
    </source>
</evidence>
<keyword evidence="9" id="KW-1185">Reference proteome</keyword>
<dbReference type="SUPFAM" id="SSF48264">
    <property type="entry name" value="Cytochrome P450"/>
    <property type="match status" value="1"/>
</dbReference>
<dbReference type="Gene3D" id="1.10.630.10">
    <property type="entry name" value="Cytochrome P450"/>
    <property type="match status" value="1"/>
</dbReference>
<accession>A0AAN4ZFA4</accession>
<dbReference type="Proteomes" id="UP001328107">
    <property type="component" value="Unassembled WGS sequence"/>
</dbReference>
<evidence type="ECO:0000313" key="9">
    <source>
        <dbReference type="Proteomes" id="UP001328107"/>
    </source>
</evidence>
<dbReference type="Pfam" id="PF00067">
    <property type="entry name" value="p450"/>
    <property type="match status" value="1"/>
</dbReference>
<dbReference type="InterPro" id="IPR036396">
    <property type="entry name" value="Cyt_P450_sf"/>
</dbReference>
<dbReference type="InterPro" id="IPR001128">
    <property type="entry name" value="Cyt_P450"/>
</dbReference>
<dbReference type="AlphaFoldDB" id="A0AAN4ZFA4"/>
<sequence length="415" mass="48051">MIGAFALAVFAIFYYLPWIKKGISDYLYQAPFFKNLPGPKGLPFIGSAFDVAVGEDTAAPLKFWLKVADKAREEGHDIVTITAMGRHIVFPVNGGSVRAICENTEEILKGKDYEYLRAWVGSGIMLSIGQRWKDRRRALTPVFHFSMLEGYAKTFNKQSKVLVEILGEQIGQIVDVGMHLKRYTLDSALDTTMGVDFGIQHNKNHQYLASVDTFTNYSQRYNNEPHMWVTLIWYLMYHREYKAALDNLNDFSKVVMERRMESIKKGEVDLNAKHKPLIDVFLSFYDKGEWTLDEVHYELNAAIFGGHDTTSSALTWIYWCLATQPQHQQKMYEEIKDIFGDDLDRDVTHEDMKAMEFTEMFMKESMRLFPPIPTVERELINDFQMGKYLLPRGSEIFIAPHVIHHNPEVYPDPWK</sequence>
<feature type="non-terminal residue" evidence="8">
    <location>
        <position position="415"/>
    </location>
</feature>
<reference evidence="9" key="1">
    <citation type="submission" date="2022-10" db="EMBL/GenBank/DDBJ databases">
        <title>Genome assembly of Pristionchus species.</title>
        <authorList>
            <person name="Yoshida K."/>
            <person name="Sommer R.J."/>
        </authorList>
    </citation>
    <scope>NUCLEOTIDE SEQUENCE [LARGE SCALE GENOMIC DNA]</scope>
    <source>
        <strain evidence="9">RS5460</strain>
    </source>
</reference>
<keyword evidence="7" id="KW-0503">Monooxygenase</keyword>
<dbReference type="InterPro" id="IPR050196">
    <property type="entry name" value="Cytochrome_P450_Monoox"/>
</dbReference>
<organism evidence="8 9">
    <name type="scientific">Pristionchus mayeri</name>
    <dbReference type="NCBI Taxonomy" id="1317129"/>
    <lineage>
        <taxon>Eukaryota</taxon>
        <taxon>Metazoa</taxon>
        <taxon>Ecdysozoa</taxon>
        <taxon>Nematoda</taxon>
        <taxon>Chromadorea</taxon>
        <taxon>Rhabditida</taxon>
        <taxon>Rhabditina</taxon>
        <taxon>Diplogasteromorpha</taxon>
        <taxon>Diplogasteroidea</taxon>
        <taxon>Neodiplogasteridae</taxon>
        <taxon>Pristionchus</taxon>
    </lineage>
</organism>
<keyword evidence="4" id="KW-0349">Heme</keyword>
<evidence type="ECO:0000256" key="3">
    <source>
        <dbReference type="ARBA" id="ARBA00010617"/>
    </source>
</evidence>
<proteinExistence type="inferred from homology"/>
<keyword evidence="5" id="KW-0479">Metal-binding</keyword>
<gene>
    <name evidence="8" type="ORF">PMAYCL1PPCAC_09916</name>
</gene>
<protein>
    <recommendedName>
        <fullName evidence="10">Cytochrome P450</fullName>
    </recommendedName>
</protein>
<evidence type="ECO:0000256" key="7">
    <source>
        <dbReference type="ARBA" id="ARBA00023033"/>
    </source>
</evidence>
<evidence type="ECO:0000313" key="8">
    <source>
        <dbReference type="EMBL" id="GMR39721.1"/>
    </source>
</evidence>
<comment type="caution">
    <text evidence="8">The sequence shown here is derived from an EMBL/GenBank/DDBJ whole genome shotgun (WGS) entry which is preliminary data.</text>
</comment>
<comment type="cofactor">
    <cofactor evidence="1">
        <name>heme</name>
        <dbReference type="ChEBI" id="CHEBI:30413"/>
    </cofactor>
</comment>
<dbReference type="GO" id="GO:0005789">
    <property type="term" value="C:endoplasmic reticulum membrane"/>
    <property type="evidence" value="ECO:0007669"/>
    <property type="project" value="UniProtKB-SubCell"/>
</dbReference>
<name>A0AAN4ZFA4_9BILA</name>